<keyword evidence="8 14" id="KW-0275">Fatty acid biosynthesis</keyword>
<dbReference type="AlphaFoldDB" id="A0AA43XMT8"/>
<dbReference type="Pfam" id="PF08541">
    <property type="entry name" value="ACP_syn_III_C"/>
    <property type="match status" value="1"/>
</dbReference>
<feature type="domain" description="Beta-ketoacyl-[acyl-carrier-protein] synthase III N-terminal" evidence="16">
    <location>
        <begin position="113"/>
        <end position="191"/>
    </location>
</feature>
<reference evidence="17 18" key="1">
    <citation type="submission" date="2019-04" db="EMBL/GenBank/DDBJ databases">
        <title>Isachenkonia alkalipeptolytica gen. nov. sp. nov. a new anaerobic, alkiliphilic organothrophic bacterium capable to reduce synthesized ferrihydrite isolated from a soda lake.</title>
        <authorList>
            <person name="Toshchakov S.V."/>
            <person name="Zavarzina D.G."/>
            <person name="Zhilina T.N."/>
            <person name="Kostrikina N.A."/>
            <person name="Kublanov I.V."/>
        </authorList>
    </citation>
    <scope>NUCLEOTIDE SEQUENCE [LARGE SCALE GENOMIC DNA]</scope>
    <source>
        <strain evidence="17 18">Z-1701</strain>
    </source>
</reference>
<accession>A0AA43XMT8</accession>
<evidence type="ECO:0000256" key="9">
    <source>
        <dbReference type="ARBA" id="ARBA00023315"/>
    </source>
</evidence>
<feature type="region of interest" description="ACP-binding" evidence="14">
    <location>
        <begin position="260"/>
        <end position="264"/>
    </location>
</feature>
<comment type="catalytic activity">
    <reaction evidence="13">
        <text>3-methylbutanoyl-CoA + malonyl-[ACP] + H(+) = 5-methyl-3-oxohexanoyl-[ACP] + CO2 + CoA</text>
        <dbReference type="Rhea" id="RHEA:42272"/>
        <dbReference type="Rhea" id="RHEA-COMP:9623"/>
        <dbReference type="Rhea" id="RHEA-COMP:9941"/>
        <dbReference type="ChEBI" id="CHEBI:15378"/>
        <dbReference type="ChEBI" id="CHEBI:16526"/>
        <dbReference type="ChEBI" id="CHEBI:57287"/>
        <dbReference type="ChEBI" id="CHEBI:57345"/>
        <dbReference type="ChEBI" id="CHEBI:78449"/>
        <dbReference type="ChEBI" id="CHEBI:78822"/>
        <dbReference type="EC" id="2.3.1.300"/>
    </reaction>
    <physiologicalReaction direction="left-to-right" evidence="13">
        <dbReference type="Rhea" id="RHEA:42273"/>
    </physiologicalReaction>
</comment>
<keyword evidence="4 14" id="KW-0444">Lipid biosynthesis</keyword>
<dbReference type="EMBL" id="SUMG01000017">
    <property type="protein sequence ID" value="NBG89109.1"/>
    <property type="molecule type" value="Genomic_DNA"/>
</dbReference>
<evidence type="ECO:0000313" key="17">
    <source>
        <dbReference type="EMBL" id="NBG89109.1"/>
    </source>
</evidence>
<protein>
    <recommendedName>
        <fullName evidence="14">Beta-ketoacyl-[acyl-carrier-protein] synthase III</fullName>
        <shortName evidence="14">Beta-ketoacyl-ACP synthase III</shortName>
        <shortName evidence="14">KAS III</shortName>
        <ecNumber evidence="14">2.3.1.180</ecNumber>
    </recommendedName>
    <alternativeName>
        <fullName evidence="14">3-oxoacyl-[acyl-carrier-protein] synthase 3</fullName>
    </alternativeName>
    <alternativeName>
        <fullName evidence="14">3-oxoacyl-[acyl-carrier-protein] synthase III</fullName>
    </alternativeName>
</protein>
<dbReference type="InterPro" id="IPR004655">
    <property type="entry name" value="FabH"/>
</dbReference>
<comment type="domain">
    <text evidence="14">The last Arg residue of the ACP-binding site is essential for the weak association between ACP/AcpP and FabH.</text>
</comment>
<dbReference type="GO" id="GO:0006633">
    <property type="term" value="P:fatty acid biosynthetic process"/>
    <property type="evidence" value="ECO:0007669"/>
    <property type="project" value="UniProtKB-UniRule"/>
</dbReference>
<dbReference type="GO" id="GO:0033818">
    <property type="term" value="F:beta-ketoacyl-acyl-carrier-protein synthase III activity"/>
    <property type="evidence" value="ECO:0007669"/>
    <property type="project" value="UniProtKB-UniRule"/>
</dbReference>
<comment type="catalytic activity">
    <reaction evidence="11">
        <text>(2S)-2-methylbutanoyl-CoA + malonyl-[ACP] + H(+) = (4S)-4-methyl-3-oxohexanoyl-[ACP] + CO2 + CoA</text>
        <dbReference type="Rhea" id="RHEA:42276"/>
        <dbReference type="Rhea" id="RHEA-COMP:9623"/>
        <dbReference type="Rhea" id="RHEA-COMP:17148"/>
        <dbReference type="ChEBI" id="CHEBI:15378"/>
        <dbReference type="ChEBI" id="CHEBI:16526"/>
        <dbReference type="ChEBI" id="CHEBI:57287"/>
        <dbReference type="ChEBI" id="CHEBI:78449"/>
        <dbReference type="ChEBI" id="CHEBI:88166"/>
        <dbReference type="ChEBI" id="CHEBI:167462"/>
        <dbReference type="EC" id="2.3.1.300"/>
    </reaction>
    <physiologicalReaction direction="left-to-right" evidence="11">
        <dbReference type="Rhea" id="RHEA:42277"/>
    </physiologicalReaction>
</comment>
<dbReference type="EC" id="2.3.1.180" evidence="14"/>
<evidence type="ECO:0000256" key="6">
    <source>
        <dbReference type="ARBA" id="ARBA00022832"/>
    </source>
</evidence>
<feature type="active site" evidence="14">
    <location>
        <position position="259"/>
    </location>
</feature>
<dbReference type="HAMAP" id="MF_01815">
    <property type="entry name" value="FabH"/>
    <property type="match status" value="1"/>
</dbReference>
<dbReference type="InterPro" id="IPR013747">
    <property type="entry name" value="ACP_syn_III_C"/>
</dbReference>
<sequence>MMILNQIKSIGITGTGKALPEKILTNKDLEAMVDTNDEWIRSRTGIGSRRVADEDTATSDLATESAVKALEDSGLAPEDVDLIIVATVTPDMAFPSTACIVQKNLGASKAIAFDIEAACSGFVYAMSVAENMIQGGMAKNALIIGAETLSKIMNWEDRNTCVLFGDGAGAAVLQEVEEGYGIQGITLGANGAKGEVLKQPAGGSRIPASHESVENKLHYIAMDGNEVFKFAVRIMGQSSLEVLKKSGRDIEDVDFLIPHQANIRIIDAAAKRLKLPRDKVYINLHKYGNLSAGSIPVALDEAAKEGKLIRGENILLVAFGGGLTWGSSLIKWSKEV</sequence>
<keyword evidence="18" id="KW-1185">Reference proteome</keyword>
<name>A0AA43XMT8_9CLOT</name>
<comment type="subcellular location">
    <subcellularLocation>
        <location evidence="14">Cytoplasm</location>
    </subcellularLocation>
</comment>
<evidence type="ECO:0000256" key="1">
    <source>
        <dbReference type="ARBA" id="ARBA00005194"/>
    </source>
</evidence>
<dbReference type="GO" id="GO:0004315">
    <property type="term" value="F:3-oxoacyl-[acyl-carrier-protein] synthase activity"/>
    <property type="evidence" value="ECO:0007669"/>
    <property type="project" value="InterPro"/>
</dbReference>
<evidence type="ECO:0000256" key="12">
    <source>
        <dbReference type="ARBA" id="ARBA00052467"/>
    </source>
</evidence>
<evidence type="ECO:0000256" key="14">
    <source>
        <dbReference type="HAMAP-Rule" id="MF_01815"/>
    </source>
</evidence>
<evidence type="ECO:0000256" key="5">
    <source>
        <dbReference type="ARBA" id="ARBA00022679"/>
    </source>
</evidence>
<proteinExistence type="inferred from homology"/>
<evidence type="ECO:0000313" key="18">
    <source>
        <dbReference type="Proteomes" id="UP000449710"/>
    </source>
</evidence>
<evidence type="ECO:0000256" key="2">
    <source>
        <dbReference type="ARBA" id="ARBA00008642"/>
    </source>
</evidence>
<dbReference type="NCBIfam" id="NF006829">
    <property type="entry name" value="PRK09352.1"/>
    <property type="match status" value="1"/>
</dbReference>
<evidence type="ECO:0000259" key="16">
    <source>
        <dbReference type="Pfam" id="PF08545"/>
    </source>
</evidence>
<comment type="catalytic activity">
    <reaction evidence="12">
        <text>2-methylpropanoyl-CoA + malonyl-[ACP] + H(+) = 4-methyl-3-oxopentanoyl-[ACP] + CO2 + CoA</text>
        <dbReference type="Rhea" id="RHEA:42268"/>
        <dbReference type="Rhea" id="RHEA-COMP:9623"/>
        <dbReference type="Rhea" id="RHEA-COMP:9940"/>
        <dbReference type="ChEBI" id="CHEBI:15378"/>
        <dbReference type="ChEBI" id="CHEBI:16526"/>
        <dbReference type="ChEBI" id="CHEBI:57287"/>
        <dbReference type="ChEBI" id="CHEBI:57338"/>
        <dbReference type="ChEBI" id="CHEBI:78449"/>
        <dbReference type="ChEBI" id="CHEBI:78820"/>
        <dbReference type="EC" id="2.3.1.300"/>
    </reaction>
    <physiologicalReaction direction="left-to-right" evidence="12">
        <dbReference type="Rhea" id="RHEA:42269"/>
    </physiologicalReaction>
</comment>
<gene>
    <name evidence="14" type="primary">fabH</name>
    <name evidence="17" type="ORF">ISALK_11480</name>
</gene>
<feature type="active site" evidence="14">
    <location>
        <position position="289"/>
    </location>
</feature>
<comment type="subunit">
    <text evidence="14">Homodimer.</text>
</comment>
<dbReference type="PANTHER" id="PTHR34069">
    <property type="entry name" value="3-OXOACYL-[ACYL-CARRIER-PROTEIN] SYNTHASE 3"/>
    <property type="match status" value="1"/>
</dbReference>
<dbReference type="GO" id="GO:0005737">
    <property type="term" value="C:cytoplasm"/>
    <property type="evidence" value="ECO:0007669"/>
    <property type="project" value="UniProtKB-SubCell"/>
</dbReference>
<keyword evidence="9 14" id="KW-0012">Acyltransferase</keyword>
<dbReference type="InterPro" id="IPR013751">
    <property type="entry name" value="ACP_syn_III_N"/>
</dbReference>
<dbReference type="NCBIfam" id="TIGR00747">
    <property type="entry name" value="fabH"/>
    <property type="match status" value="1"/>
</dbReference>
<evidence type="ECO:0000256" key="4">
    <source>
        <dbReference type="ARBA" id="ARBA00022516"/>
    </source>
</evidence>
<evidence type="ECO:0000256" key="7">
    <source>
        <dbReference type="ARBA" id="ARBA00023098"/>
    </source>
</evidence>
<keyword evidence="14" id="KW-0511">Multifunctional enzyme</keyword>
<dbReference type="PANTHER" id="PTHR34069:SF2">
    <property type="entry name" value="BETA-KETOACYL-[ACYL-CARRIER-PROTEIN] SYNTHASE III"/>
    <property type="match status" value="1"/>
</dbReference>
<keyword evidence="6 14" id="KW-0276">Fatty acid metabolism</keyword>
<organism evidence="17 18">
    <name type="scientific">Isachenkonia alkalipeptolytica</name>
    <dbReference type="NCBI Taxonomy" id="2565777"/>
    <lineage>
        <taxon>Bacteria</taxon>
        <taxon>Bacillati</taxon>
        <taxon>Bacillota</taxon>
        <taxon>Clostridia</taxon>
        <taxon>Eubacteriales</taxon>
        <taxon>Clostridiaceae</taxon>
        <taxon>Isachenkonia</taxon>
    </lineage>
</organism>
<evidence type="ECO:0000256" key="11">
    <source>
        <dbReference type="ARBA" id="ARBA00052407"/>
    </source>
</evidence>
<evidence type="ECO:0000256" key="8">
    <source>
        <dbReference type="ARBA" id="ARBA00023160"/>
    </source>
</evidence>
<comment type="pathway">
    <text evidence="1 14">Lipid metabolism; fatty acid biosynthesis.</text>
</comment>
<dbReference type="CDD" id="cd00830">
    <property type="entry name" value="KAS_III"/>
    <property type="match status" value="1"/>
</dbReference>
<evidence type="ECO:0000259" key="15">
    <source>
        <dbReference type="Pfam" id="PF08541"/>
    </source>
</evidence>
<dbReference type="Proteomes" id="UP000449710">
    <property type="component" value="Unassembled WGS sequence"/>
</dbReference>
<evidence type="ECO:0000256" key="3">
    <source>
        <dbReference type="ARBA" id="ARBA00022490"/>
    </source>
</evidence>
<comment type="catalytic activity">
    <reaction evidence="10">
        <text>malonyl-[ACP] + acetyl-CoA + H(+) = 3-oxobutanoyl-[ACP] + CO2 + CoA</text>
        <dbReference type="Rhea" id="RHEA:12080"/>
        <dbReference type="Rhea" id="RHEA-COMP:9623"/>
        <dbReference type="Rhea" id="RHEA-COMP:9625"/>
        <dbReference type="ChEBI" id="CHEBI:15378"/>
        <dbReference type="ChEBI" id="CHEBI:16526"/>
        <dbReference type="ChEBI" id="CHEBI:57287"/>
        <dbReference type="ChEBI" id="CHEBI:57288"/>
        <dbReference type="ChEBI" id="CHEBI:78449"/>
        <dbReference type="ChEBI" id="CHEBI:78450"/>
        <dbReference type="EC" id="2.3.1.180"/>
    </reaction>
    <physiologicalReaction direction="left-to-right" evidence="10">
        <dbReference type="Rhea" id="RHEA:12081"/>
    </physiologicalReaction>
</comment>
<dbReference type="FunFam" id="3.40.47.10:FF:000004">
    <property type="entry name" value="3-oxoacyl-[acyl-carrier-protein] synthase 3"/>
    <property type="match status" value="1"/>
</dbReference>
<comment type="function">
    <text evidence="14">Catalyzes the condensation reaction of fatty acid synthesis by the addition to an acyl acceptor of two carbons from malonyl-ACP. Catalyzes the first condensation reaction which initiates fatty acid synthesis and may therefore play a role in governing the total rate of fatty acid production. Possesses both acetoacetyl-ACP synthase and acetyl transacylase activities. Its substrate specificity determines the biosynthesis of branched-chain and/or straight-chain of fatty acids.</text>
</comment>
<dbReference type="GO" id="GO:0044550">
    <property type="term" value="P:secondary metabolite biosynthetic process"/>
    <property type="evidence" value="ECO:0007669"/>
    <property type="project" value="TreeGrafter"/>
</dbReference>
<dbReference type="Pfam" id="PF08545">
    <property type="entry name" value="ACP_syn_III"/>
    <property type="match status" value="1"/>
</dbReference>
<keyword evidence="7 14" id="KW-0443">Lipid metabolism</keyword>
<dbReference type="InterPro" id="IPR016039">
    <property type="entry name" value="Thiolase-like"/>
</dbReference>
<dbReference type="SUPFAM" id="SSF53901">
    <property type="entry name" value="Thiolase-like"/>
    <property type="match status" value="1"/>
</dbReference>
<comment type="caution">
    <text evidence="17">The sequence shown here is derived from an EMBL/GenBank/DDBJ whole genome shotgun (WGS) entry which is preliminary data.</text>
</comment>
<evidence type="ECO:0000256" key="10">
    <source>
        <dbReference type="ARBA" id="ARBA00051096"/>
    </source>
</evidence>
<feature type="domain" description="Beta-ketoacyl-[acyl-carrier-protein] synthase III C-terminal" evidence="15">
    <location>
        <begin position="243"/>
        <end position="332"/>
    </location>
</feature>
<dbReference type="Gene3D" id="3.40.47.10">
    <property type="match status" value="1"/>
</dbReference>
<evidence type="ECO:0000256" key="13">
    <source>
        <dbReference type="ARBA" id="ARBA00052985"/>
    </source>
</evidence>
<keyword evidence="3 14" id="KW-0963">Cytoplasm</keyword>
<feature type="active site" evidence="14">
    <location>
        <position position="119"/>
    </location>
</feature>
<keyword evidence="5 14" id="KW-0808">Transferase</keyword>
<comment type="similarity">
    <text evidence="2 14">Belongs to the thiolase-like superfamily. FabH family.</text>
</comment>